<dbReference type="PANTHER" id="PTHR20883:SF48">
    <property type="entry name" value="ECTOINE DIOXYGENASE"/>
    <property type="match status" value="1"/>
</dbReference>
<feature type="non-terminal residue" evidence="1">
    <location>
        <position position="244"/>
    </location>
</feature>
<dbReference type="Pfam" id="PF05721">
    <property type="entry name" value="PhyH"/>
    <property type="match status" value="1"/>
</dbReference>
<proteinExistence type="predicted"/>
<dbReference type="PANTHER" id="PTHR20883">
    <property type="entry name" value="PHYTANOYL-COA DIOXYGENASE DOMAIN CONTAINING 1"/>
    <property type="match status" value="1"/>
</dbReference>
<dbReference type="AlphaFoldDB" id="A0A382JHP8"/>
<dbReference type="SUPFAM" id="SSF51197">
    <property type="entry name" value="Clavaminate synthase-like"/>
    <property type="match status" value="1"/>
</dbReference>
<dbReference type="GO" id="GO:0046872">
    <property type="term" value="F:metal ion binding"/>
    <property type="evidence" value="ECO:0007669"/>
    <property type="project" value="UniProtKB-ARBA"/>
</dbReference>
<evidence type="ECO:0008006" key="2">
    <source>
        <dbReference type="Google" id="ProtNLM"/>
    </source>
</evidence>
<protein>
    <recommendedName>
        <fullName evidence="2">Phytanoyl-CoA dioxygenase</fullName>
    </recommendedName>
</protein>
<gene>
    <name evidence="1" type="ORF">METZ01_LOCUS263537</name>
</gene>
<reference evidence="1" key="1">
    <citation type="submission" date="2018-05" db="EMBL/GenBank/DDBJ databases">
        <authorList>
            <person name="Lanie J.A."/>
            <person name="Ng W.-L."/>
            <person name="Kazmierczak K.M."/>
            <person name="Andrzejewski T.M."/>
            <person name="Davidsen T.M."/>
            <person name="Wayne K.J."/>
            <person name="Tettelin H."/>
            <person name="Glass J.I."/>
            <person name="Rusch D."/>
            <person name="Podicherti R."/>
            <person name="Tsui H.-C.T."/>
            <person name="Winkler M.E."/>
        </authorList>
    </citation>
    <scope>NUCLEOTIDE SEQUENCE</scope>
</reference>
<organism evidence="1">
    <name type="scientific">marine metagenome</name>
    <dbReference type="NCBI Taxonomy" id="408172"/>
    <lineage>
        <taxon>unclassified sequences</taxon>
        <taxon>metagenomes</taxon>
        <taxon>ecological metagenomes</taxon>
    </lineage>
</organism>
<dbReference type="EMBL" id="UINC01073932">
    <property type="protein sequence ID" value="SVC10683.1"/>
    <property type="molecule type" value="Genomic_DNA"/>
</dbReference>
<dbReference type="GO" id="GO:0016491">
    <property type="term" value="F:oxidoreductase activity"/>
    <property type="evidence" value="ECO:0007669"/>
    <property type="project" value="UniProtKB-ARBA"/>
</dbReference>
<accession>A0A382JHP8</accession>
<name>A0A382JHP8_9ZZZZ</name>
<sequence length="244" mass="27409">MVTDKDQMTLDKNGFFFTEKIFSNENAKDAREGLWKVILGNYETGVEPESRFWNPGDNPKSIIKIDKPHLCNTALFDLITDKSFGKELARVTGASTIQAWHSQAVWKPSGGGEAGNAGWHRDIQYWPFWKPEGVFTAWIALTDVRQDSGPVRYIAGSNQWDSVEGLDFFDKGISKQETILKDKHKDYRVFQAEIEEGSVSVHTSGVYHSSIANVSGKPRVGMVVHFCTDKAQRVQVSGENSDYL</sequence>
<evidence type="ECO:0000313" key="1">
    <source>
        <dbReference type="EMBL" id="SVC10683.1"/>
    </source>
</evidence>
<dbReference type="InterPro" id="IPR008775">
    <property type="entry name" value="Phytyl_CoA_dOase-like"/>
</dbReference>
<dbReference type="Gene3D" id="2.60.120.620">
    <property type="entry name" value="q2cbj1_9rhob like domain"/>
    <property type="match status" value="1"/>
</dbReference>